<name>A0A9J5Z5G9_SOLCO</name>
<comment type="caution">
    <text evidence="1">The sequence shown here is derived from an EMBL/GenBank/DDBJ whole genome shotgun (WGS) entry which is preliminary data.</text>
</comment>
<feature type="non-terminal residue" evidence="1">
    <location>
        <position position="136"/>
    </location>
</feature>
<evidence type="ECO:0000313" key="2">
    <source>
        <dbReference type="Proteomes" id="UP000824120"/>
    </source>
</evidence>
<protein>
    <submittedName>
        <fullName evidence="1">Uncharacterized protein</fullName>
    </submittedName>
</protein>
<sequence>SVEGQSRRTFGELRHIAKSYKIKLTNLWKLRFFTLHFKIKPAAPDNKTKYLHYEIKVRPILPMPSGYSDFPRFGQNWSLEHLLPLRMMSTTPSLGEIQNLAQSGVTQASPHKTQHNFITTQQLRLDFKQAQQGIHD</sequence>
<accession>A0A9J5Z5G9</accession>
<dbReference type="EMBL" id="JACXVP010000005">
    <property type="protein sequence ID" value="KAG5606278.1"/>
    <property type="molecule type" value="Genomic_DNA"/>
</dbReference>
<evidence type="ECO:0000313" key="1">
    <source>
        <dbReference type="EMBL" id="KAG5606278.1"/>
    </source>
</evidence>
<organism evidence="1 2">
    <name type="scientific">Solanum commersonii</name>
    <name type="common">Commerson's wild potato</name>
    <name type="synonym">Commerson's nightshade</name>
    <dbReference type="NCBI Taxonomy" id="4109"/>
    <lineage>
        <taxon>Eukaryota</taxon>
        <taxon>Viridiplantae</taxon>
        <taxon>Streptophyta</taxon>
        <taxon>Embryophyta</taxon>
        <taxon>Tracheophyta</taxon>
        <taxon>Spermatophyta</taxon>
        <taxon>Magnoliopsida</taxon>
        <taxon>eudicotyledons</taxon>
        <taxon>Gunneridae</taxon>
        <taxon>Pentapetalae</taxon>
        <taxon>asterids</taxon>
        <taxon>lamiids</taxon>
        <taxon>Solanales</taxon>
        <taxon>Solanaceae</taxon>
        <taxon>Solanoideae</taxon>
        <taxon>Solaneae</taxon>
        <taxon>Solanum</taxon>
    </lineage>
</organism>
<proteinExistence type="predicted"/>
<keyword evidence="2" id="KW-1185">Reference proteome</keyword>
<reference evidence="1 2" key="1">
    <citation type="submission" date="2020-09" db="EMBL/GenBank/DDBJ databases">
        <title>De no assembly of potato wild relative species, Solanum commersonii.</title>
        <authorList>
            <person name="Cho K."/>
        </authorList>
    </citation>
    <scope>NUCLEOTIDE SEQUENCE [LARGE SCALE GENOMIC DNA]</scope>
    <source>
        <strain evidence="1">LZ3.2</strain>
        <tissue evidence="1">Leaf</tissue>
    </source>
</reference>
<dbReference type="Proteomes" id="UP000824120">
    <property type="component" value="Chromosome 5"/>
</dbReference>
<dbReference type="AlphaFoldDB" id="A0A9J5Z5G9"/>
<gene>
    <name evidence="1" type="ORF">H5410_027770</name>
</gene>